<accession>A0A9Q0BQR2</accession>
<comment type="caution">
    <text evidence="2">The sequence shown here is derived from an EMBL/GenBank/DDBJ whole genome shotgun (WGS) entry which is preliminary data.</text>
</comment>
<name>A0A9Q0BQR2_9MUSC</name>
<evidence type="ECO:0000256" key="1">
    <source>
        <dbReference type="SAM" id="MobiDB-lite"/>
    </source>
</evidence>
<feature type="compositionally biased region" description="Low complexity" evidence="1">
    <location>
        <begin position="1"/>
        <end position="10"/>
    </location>
</feature>
<evidence type="ECO:0000313" key="2">
    <source>
        <dbReference type="EMBL" id="KAI8040324.1"/>
    </source>
</evidence>
<protein>
    <submittedName>
        <fullName evidence="2">Uncharacterized protein</fullName>
    </submittedName>
</protein>
<reference evidence="2" key="1">
    <citation type="journal article" date="2023" name="Genome Biol. Evol.">
        <title>Long-read-based Genome Assembly of Drosophila gunungcola Reveals Fewer Chemosensory Genes in Flower-breeding Species.</title>
        <authorList>
            <person name="Negi A."/>
            <person name="Liao B.Y."/>
            <person name="Yeh S.D."/>
        </authorList>
    </citation>
    <scope>NUCLEOTIDE SEQUENCE</scope>
    <source>
        <strain evidence="2">Sukarami</strain>
    </source>
</reference>
<dbReference type="AlphaFoldDB" id="A0A9Q0BQR2"/>
<evidence type="ECO:0000313" key="3">
    <source>
        <dbReference type="Proteomes" id="UP001059596"/>
    </source>
</evidence>
<dbReference type="Proteomes" id="UP001059596">
    <property type="component" value="Unassembled WGS sequence"/>
</dbReference>
<feature type="region of interest" description="Disordered" evidence="1">
    <location>
        <begin position="1"/>
        <end position="22"/>
    </location>
</feature>
<proteinExistence type="predicted"/>
<organism evidence="2 3">
    <name type="scientific">Drosophila gunungcola</name>
    <name type="common">fruit fly</name>
    <dbReference type="NCBI Taxonomy" id="103775"/>
    <lineage>
        <taxon>Eukaryota</taxon>
        <taxon>Metazoa</taxon>
        <taxon>Ecdysozoa</taxon>
        <taxon>Arthropoda</taxon>
        <taxon>Hexapoda</taxon>
        <taxon>Insecta</taxon>
        <taxon>Pterygota</taxon>
        <taxon>Neoptera</taxon>
        <taxon>Endopterygota</taxon>
        <taxon>Diptera</taxon>
        <taxon>Brachycera</taxon>
        <taxon>Muscomorpha</taxon>
        <taxon>Ephydroidea</taxon>
        <taxon>Drosophilidae</taxon>
        <taxon>Drosophila</taxon>
        <taxon>Sophophora</taxon>
    </lineage>
</organism>
<gene>
    <name evidence="2" type="ORF">M5D96_006264</name>
</gene>
<sequence>MPDPSCCSSPDPEPSGPDDRTVDWRRDLIDCILDDSRNGTLLEVFGMEPPCFWEYNKGDFFGRLVGASCWQCDSFVKTDAFGIIVFRLVLCYVQGLRCEYV</sequence>
<dbReference type="EMBL" id="JAMKOV010000004">
    <property type="protein sequence ID" value="KAI8040324.1"/>
    <property type="molecule type" value="Genomic_DNA"/>
</dbReference>
<keyword evidence="3" id="KW-1185">Reference proteome</keyword>